<proteinExistence type="predicted"/>
<dbReference type="AlphaFoldDB" id="A0A1C5HNZ4"/>
<evidence type="ECO:0008006" key="3">
    <source>
        <dbReference type="Google" id="ProtNLM"/>
    </source>
</evidence>
<evidence type="ECO:0000313" key="2">
    <source>
        <dbReference type="Proteomes" id="UP000198217"/>
    </source>
</evidence>
<dbReference type="RefSeq" id="WP_088993511.1">
    <property type="nucleotide sequence ID" value="NZ_LT607750.1"/>
</dbReference>
<evidence type="ECO:0000313" key="1">
    <source>
        <dbReference type="EMBL" id="SCG47722.1"/>
    </source>
</evidence>
<sequence>MGRESWLDVDPAGLAGLADRMTGVAERLAAVEWPDSGDLPATAGPDGRPLRDAATRWLDELPRTASELRELAGIVRQVAGSVRTVDEEMAAQLTRLLRDVSDGR</sequence>
<gene>
    <name evidence="1" type="ORF">GA0070609_1967</name>
</gene>
<protein>
    <recommendedName>
        <fullName evidence="3">Excreted virulence factor EspC, type VII ESX diderm</fullName>
    </recommendedName>
</protein>
<keyword evidence="2" id="KW-1185">Reference proteome</keyword>
<reference evidence="1 2" key="1">
    <citation type="submission" date="2016-06" db="EMBL/GenBank/DDBJ databases">
        <authorList>
            <person name="Kjaerup R.B."/>
            <person name="Dalgaard T.S."/>
            <person name="Juul-Madsen H.R."/>
        </authorList>
    </citation>
    <scope>NUCLEOTIDE SEQUENCE [LARGE SCALE GENOMIC DNA]</scope>
    <source>
        <strain evidence="1 2">DSM 43904</strain>
    </source>
</reference>
<accession>A0A1C5HNZ4</accession>
<name>A0A1C5HNZ4_9ACTN</name>
<organism evidence="1 2">
    <name type="scientific">Micromonospora echinaurantiaca</name>
    <dbReference type="NCBI Taxonomy" id="47857"/>
    <lineage>
        <taxon>Bacteria</taxon>
        <taxon>Bacillati</taxon>
        <taxon>Actinomycetota</taxon>
        <taxon>Actinomycetes</taxon>
        <taxon>Micromonosporales</taxon>
        <taxon>Micromonosporaceae</taxon>
        <taxon>Micromonospora</taxon>
    </lineage>
</organism>
<dbReference type="EMBL" id="LT607750">
    <property type="protein sequence ID" value="SCG47722.1"/>
    <property type="molecule type" value="Genomic_DNA"/>
</dbReference>
<dbReference type="Proteomes" id="UP000198217">
    <property type="component" value="Chromosome I"/>
</dbReference>